<gene>
    <name evidence="1" type="ORF">CUN49_19285</name>
</gene>
<proteinExistence type="predicted"/>
<reference evidence="1 2" key="1">
    <citation type="submission" date="2017-11" db="EMBL/GenBank/DDBJ databases">
        <title>Evolution of Phototrophy in the Chloroflexi Phylum Driven by Horizontal Gene Transfer.</title>
        <authorList>
            <person name="Ward L.M."/>
            <person name="Hemp J."/>
            <person name="Shih P.M."/>
            <person name="Mcglynn S.E."/>
            <person name="Fischer W."/>
        </authorList>
    </citation>
    <scope>NUCLEOTIDE SEQUENCE [LARGE SCALE GENOMIC DNA]</scope>
    <source>
        <strain evidence="1">JP3_13</strain>
    </source>
</reference>
<evidence type="ECO:0008006" key="3">
    <source>
        <dbReference type="Google" id="ProtNLM"/>
    </source>
</evidence>
<organism evidence="1 2">
    <name type="scientific">Candidatus Thermofonsia Clade 1 bacterium</name>
    <dbReference type="NCBI Taxonomy" id="2364210"/>
    <lineage>
        <taxon>Bacteria</taxon>
        <taxon>Bacillati</taxon>
        <taxon>Chloroflexota</taxon>
        <taxon>Candidatus Thermofontia</taxon>
        <taxon>Candidatus Thermofonsia Clade 1</taxon>
    </lineage>
</organism>
<evidence type="ECO:0000313" key="2">
    <source>
        <dbReference type="Proteomes" id="UP000229681"/>
    </source>
</evidence>
<dbReference type="EMBL" id="PGTM01001098">
    <property type="protein sequence ID" value="PJF33153.1"/>
    <property type="molecule type" value="Genomic_DNA"/>
</dbReference>
<sequence length="92" mass="9830">EPINGWLRVRVGEIEGFVAAQYVSIVGEVRHEGTPIYIPPLEESSRASQNLIPPTIRGVHASAGGWAPRDAELALVRANNIGAVMIAAYEPG</sequence>
<comment type="caution">
    <text evidence="1">The sequence shown here is derived from an EMBL/GenBank/DDBJ whole genome shotgun (WGS) entry which is preliminary data.</text>
</comment>
<accession>A0A2M8P6I3</accession>
<feature type="non-terminal residue" evidence="1">
    <location>
        <position position="92"/>
    </location>
</feature>
<evidence type="ECO:0000313" key="1">
    <source>
        <dbReference type="EMBL" id="PJF33153.1"/>
    </source>
</evidence>
<name>A0A2M8P6I3_9CHLR</name>
<dbReference type="Proteomes" id="UP000229681">
    <property type="component" value="Unassembled WGS sequence"/>
</dbReference>
<protein>
    <recommendedName>
        <fullName evidence="3">SH3b domain-containing protein</fullName>
    </recommendedName>
</protein>
<dbReference type="AlphaFoldDB" id="A0A2M8P6I3"/>
<feature type="non-terminal residue" evidence="1">
    <location>
        <position position="1"/>
    </location>
</feature>